<organism evidence="16 17">
    <name type="scientific">Nitzschia inconspicua</name>
    <dbReference type="NCBI Taxonomy" id="303405"/>
    <lineage>
        <taxon>Eukaryota</taxon>
        <taxon>Sar</taxon>
        <taxon>Stramenopiles</taxon>
        <taxon>Ochrophyta</taxon>
        <taxon>Bacillariophyta</taxon>
        <taxon>Bacillariophyceae</taxon>
        <taxon>Bacillariophycidae</taxon>
        <taxon>Bacillariales</taxon>
        <taxon>Bacillariaceae</taxon>
        <taxon>Nitzschia</taxon>
    </lineage>
</organism>
<keyword evidence="7 12" id="KW-0378">Hydrolase</keyword>
<dbReference type="EMBL" id="JAGRRH010000122">
    <property type="protein sequence ID" value="KAG7336501.1"/>
    <property type="molecule type" value="Genomic_DNA"/>
</dbReference>
<dbReference type="PANTHER" id="PTHR47958">
    <property type="entry name" value="ATP-DEPENDENT RNA HELICASE DBP3"/>
    <property type="match status" value="1"/>
</dbReference>
<dbReference type="SMART" id="SM00490">
    <property type="entry name" value="HELICc"/>
    <property type="match status" value="1"/>
</dbReference>
<dbReference type="EC" id="3.6.4.13" evidence="3"/>
<keyword evidence="8 12" id="KW-0347">Helicase</keyword>
<evidence type="ECO:0000256" key="13">
    <source>
        <dbReference type="SAM" id="MobiDB-lite"/>
    </source>
</evidence>
<sequence length="558" mass="63237">ESSFQFITDPWKHTVCSLQSVVAFAICGISKQILHTIKNDGRFIKHRCSQQGVEGCQEITEKTGEHEAQGLVQTCSRKTGRRYPHKTVKKWILKSDQFSIDGKTVSLTKKRSKEESKEEIPSKKARKGDDTKSLTSVEEWRNDNKIVVKHAKDDDEGQKESKRIQQDETYFPFTTFEDCRALMESSLIRQCTDANKFQKPSPIQAQSWPILMHHKRDVVGIAETGSGKTLAFGIPALSSMSKESKSGRRLPRMLVLSPTRELAMQVETVLQEYGKVDLINEGSCDLSKVQHLVLDEADRMLDMGFEEDVKFIISQCMPKEDGRQTAMFSATWPAAIQDIAMNYMIDPIRIYVGFEAIVGSNGENNIDDSLSANKRVEQHVEVIEDRMRDRRLRELLRQHQQSKQRILIFALYKKEAERLEHALNREGFNVCSIHGNKHQGARTQALSDFKDGKCQMMVATDVAARGLDIPDVELVVNYTFPLTIEDYVHRIGRTGRAGKTGISYTFFQPSDKSHAGELQQVIKQAGQEPPEELLKFGSTIKKKEHKLYGTLGQIPGCQ</sequence>
<dbReference type="FunFam" id="3.40.50.300:FF:000008">
    <property type="entry name" value="ATP-dependent RNA helicase RhlB"/>
    <property type="match status" value="1"/>
</dbReference>
<dbReference type="Proteomes" id="UP000693970">
    <property type="component" value="Unassembled WGS sequence"/>
</dbReference>
<evidence type="ECO:0000256" key="5">
    <source>
        <dbReference type="ARBA" id="ARBA00022552"/>
    </source>
</evidence>
<dbReference type="Pfam" id="PF00271">
    <property type="entry name" value="Helicase_C"/>
    <property type="match status" value="1"/>
</dbReference>
<dbReference type="GO" id="GO:0003676">
    <property type="term" value="F:nucleic acid binding"/>
    <property type="evidence" value="ECO:0007669"/>
    <property type="project" value="InterPro"/>
</dbReference>
<dbReference type="Pfam" id="PF00270">
    <property type="entry name" value="DEAD"/>
    <property type="match status" value="2"/>
</dbReference>
<evidence type="ECO:0000256" key="8">
    <source>
        <dbReference type="ARBA" id="ARBA00022806"/>
    </source>
</evidence>
<dbReference type="SMART" id="SM00487">
    <property type="entry name" value="DEXDc"/>
    <property type="match status" value="1"/>
</dbReference>
<comment type="function">
    <text evidence="11">ATP-dependent RNA helicase required for 60S ribosomal subunit synthesis. Involved in efficient pre-rRNA processing, predominantly at site A3, which is necessary for the normal formation of 25S and 5.8S rRNAs.</text>
</comment>
<dbReference type="InterPro" id="IPR014001">
    <property type="entry name" value="Helicase_ATP-bd"/>
</dbReference>
<accession>A0A9K3K3P0</accession>
<evidence type="ECO:0000259" key="15">
    <source>
        <dbReference type="PROSITE" id="PS51194"/>
    </source>
</evidence>
<evidence type="ECO:0000256" key="10">
    <source>
        <dbReference type="ARBA" id="ARBA00023242"/>
    </source>
</evidence>
<evidence type="ECO:0000256" key="6">
    <source>
        <dbReference type="ARBA" id="ARBA00022741"/>
    </source>
</evidence>
<dbReference type="AlphaFoldDB" id="A0A9K3K3P0"/>
<dbReference type="InterPro" id="IPR044742">
    <property type="entry name" value="DEAD/DEAH_RhlB"/>
</dbReference>
<dbReference type="CDD" id="cd18787">
    <property type="entry name" value="SF2_C_DEAD"/>
    <property type="match status" value="1"/>
</dbReference>
<keyword evidence="17" id="KW-1185">Reference proteome</keyword>
<dbReference type="OrthoDB" id="196131at2759"/>
<evidence type="ECO:0000256" key="12">
    <source>
        <dbReference type="RuleBase" id="RU000492"/>
    </source>
</evidence>
<feature type="region of interest" description="Disordered" evidence="13">
    <location>
        <begin position="106"/>
        <end position="136"/>
    </location>
</feature>
<evidence type="ECO:0000256" key="3">
    <source>
        <dbReference type="ARBA" id="ARBA00012552"/>
    </source>
</evidence>
<dbReference type="InterPro" id="IPR001650">
    <property type="entry name" value="Helicase_C-like"/>
</dbReference>
<keyword evidence="6 12" id="KW-0547">Nucleotide-binding</keyword>
<dbReference type="PROSITE" id="PS51192">
    <property type="entry name" value="HELICASE_ATP_BIND_1"/>
    <property type="match status" value="1"/>
</dbReference>
<feature type="non-terminal residue" evidence="16">
    <location>
        <position position="558"/>
    </location>
</feature>
<dbReference type="InterPro" id="IPR000629">
    <property type="entry name" value="RNA-helicase_DEAD-box_CS"/>
</dbReference>
<evidence type="ECO:0000313" key="16">
    <source>
        <dbReference type="EMBL" id="KAG7336501.1"/>
    </source>
</evidence>
<evidence type="ECO:0000256" key="4">
    <source>
        <dbReference type="ARBA" id="ARBA00022517"/>
    </source>
</evidence>
<proteinExistence type="inferred from homology"/>
<keyword evidence="5" id="KW-0698">rRNA processing</keyword>
<evidence type="ECO:0000259" key="14">
    <source>
        <dbReference type="PROSITE" id="PS51192"/>
    </source>
</evidence>
<reference evidence="16" key="2">
    <citation type="submission" date="2021-04" db="EMBL/GenBank/DDBJ databases">
        <authorList>
            <person name="Podell S."/>
        </authorList>
    </citation>
    <scope>NUCLEOTIDE SEQUENCE</scope>
    <source>
        <strain evidence="16">Hildebrandi</strain>
    </source>
</reference>
<evidence type="ECO:0000256" key="7">
    <source>
        <dbReference type="ARBA" id="ARBA00022801"/>
    </source>
</evidence>
<protein>
    <recommendedName>
        <fullName evidence="3">RNA helicase</fullName>
        <ecNumber evidence="3">3.6.4.13</ecNumber>
    </recommendedName>
</protein>
<keyword evidence="9 12" id="KW-0067">ATP-binding</keyword>
<comment type="caution">
    <text evidence="16">The sequence shown here is derived from an EMBL/GenBank/DDBJ whole genome shotgun (WGS) entry which is preliminary data.</text>
</comment>
<comment type="subcellular location">
    <subcellularLocation>
        <location evidence="1">Nucleus</location>
        <location evidence="1">Nucleolus</location>
    </subcellularLocation>
</comment>
<dbReference type="GO" id="GO:0005524">
    <property type="term" value="F:ATP binding"/>
    <property type="evidence" value="ECO:0007669"/>
    <property type="project" value="UniProtKB-KW"/>
</dbReference>
<evidence type="ECO:0000256" key="11">
    <source>
        <dbReference type="ARBA" id="ARBA00037449"/>
    </source>
</evidence>
<feature type="domain" description="Helicase C-terminal" evidence="15">
    <location>
        <begin position="375"/>
        <end position="537"/>
    </location>
</feature>
<dbReference type="PROSITE" id="PS00039">
    <property type="entry name" value="DEAD_ATP_HELICASE"/>
    <property type="match status" value="1"/>
</dbReference>
<name>A0A9K3K3P0_9STRA</name>
<evidence type="ECO:0000256" key="2">
    <source>
        <dbReference type="ARBA" id="ARBA00009334"/>
    </source>
</evidence>
<evidence type="ECO:0000256" key="9">
    <source>
        <dbReference type="ARBA" id="ARBA00022840"/>
    </source>
</evidence>
<dbReference type="InterPro" id="IPR011545">
    <property type="entry name" value="DEAD/DEAH_box_helicase_dom"/>
</dbReference>
<comment type="similarity">
    <text evidence="2">Belongs to the DEAD box helicase family. DDX5/DBP2 subfamily.</text>
</comment>
<dbReference type="CDD" id="cd00268">
    <property type="entry name" value="DEADc"/>
    <property type="match status" value="1"/>
</dbReference>
<keyword evidence="4" id="KW-0690">Ribosome biogenesis</keyword>
<feature type="compositionally biased region" description="Basic and acidic residues" evidence="13">
    <location>
        <begin position="112"/>
        <end position="136"/>
    </location>
</feature>
<feature type="domain" description="Helicase ATP-binding" evidence="14">
    <location>
        <begin position="209"/>
        <end position="350"/>
    </location>
</feature>
<reference evidence="16" key="1">
    <citation type="journal article" date="2021" name="Sci. Rep.">
        <title>Diploid genomic architecture of Nitzschia inconspicua, an elite biomass production diatom.</title>
        <authorList>
            <person name="Oliver A."/>
            <person name="Podell S."/>
            <person name="Pinowska A."/>
            <person name="Traller J.C."/>
            <person name="Smith S.R."/>
            <person name="McClure R."/>
            <person name="Beliaev A."/>
            <person name="Bohutskyi P."/>
            <person name="Hill E.A."/>
            <person name="Rabines A."/>
            <person name="Zheng H."/>
            <person name="Allen L.Z."/>
            <person name="Kuo A."/>
            <person name="Grigoriev I.V."/>
            <person name="Allen A.E."/>
            <person name="Hazlebeck D."/>
            <person name="Allen E.E."/>
        </authorList>
    </citation>
    <scope>NUCLEOTIDE SEQUENCE</scope>
    <source>
        <strain evidence="16">Hildebrandi</strain>
    </source>
</reference>
<evidence type="ECO:0000313" key="17">
    <source>
        <dbReference type="Proteomes" id="UP000693970"/>
    </source>
</evidence>
<dbReference type="PROSITE" id="PS51194">
    <property type="entry name" value="HELICASE_CTER"/>
    <property type="match status" value="1"/>
</dbReference>
<dbReference type="GO" id="GO:0003724">
    <property type="term" value="F:RNA helicase activity"/>
    <property type="evidence" value="ECO:0007669"/>
    <property type="project" value="UniProtKB-EC"/>
</dbReference>
<dbReference type="GO" id="GO:0016787">
    <property type="term" value="F:hydrolase activity"/>
    <property type="evidence" value="ECO:0007669"/>
    <property type="project" value="UniProtKB-KW"/>
</dbReference>
<keyword evidence="10" id="KW-0539">Nucleus</keyword>
<evidence type="ECO:0000256" key="1">
    <source>
        <dbReference type="ARBA" id="ARBA00004604"/>
    </source>
</evidence>
<gene>
    <name evidence="16" type="ORF">IV203_038846</name>
</gene>